<dbReference type="SUPFAM" id="SSF47413">
    <property type="entry name" value="lambda repressor-like DNA-binding domains"/>
    <property type="match status" value="1"/>
</dbReference>
<dbReference type="GO" id="GO:0003677">
    <property type="term" value="F:DNA binding"/>
    <property type="evidence" value="ECO:0007669"/>
    <property type="project" value="InterPro"/>
</dbReference>
<proteinExistence type="predicted"/>
<accession>A0A7W7N4L4</accession>
<dbReference type="Gene3D" id="1.10.260.40">
    <property type="entry name" value="lambda repressor-like DNA-binding domains"/>
    <property type="match status" value="1"/>
</dbReference>
<evidence type="ECO:0000313" key="3">
    <source>
        <dbReference type="Proteomes" id="UP000539957"/>
    </source>
</evidence>
<dbReference type="AlphaFoldDB" id="A0A7W7N4L4"/>
<reference evidence="2 3" key="1">
    <citation type="submission" date="2020-08" db="EMBL/GenBank/DDBJ databases">
        <title>Functional genomics of gut bacteria from endangered species of beetles.</title>
        <authorList>
            <person name="Carlos-Shanley C."/>
        </authorList>
    </citation>
    <scope>NUCLEOTIDE SEQUENCE [LARGE SCALE GENOMIC DNA]</scope>
    <source>
        <strain evidence="2 3">S00123</strain>
    </source>
</reference>
<dbReference type="InterPro" id="IPR001387">
    <property type="entry name" value="Cro/C1-type_HTH"/>
</dbReference>
<dbReference type="EMBL" id="JACHKY010000003">
    <property type="protein sequence ID" value="MBB4798377.1"/>
    <property type="molecule type" value="Genomic_DNA"/>
</dbReference>
<evidence type="ECO:0000259" key="1">
    <source>
        <dbReference type="SMART" id="SM00530"/>
    </source>
</evidence>
<name>A0A7W7N4L4_9CAUL</name>
<feature type="domain" description="HTH cro/C1-type" evidence="1">
    <location>
        <begin position="62"/>
        <end position="117"/>
    </location>
</feature>
<dbReference type="InterPro" id="IPR010982">
    <property type="entry name" value="Lambda_DNA-bd_dom_sf"/>
</dbReference>
<comment type="caution">
    <text evidence="2">The sequence shown here is derived from an EMBL/GenBank/DDBJ whole genome shotgun (WGS) entry which is preliminary data.</text>
</comment>
<dbReference type="Pfam" id="PF13560">
    <property type="entry name" value="HTH_31"/>
    <property type="match status" value="1"/>
</dbReference>
<dbReference type="Proteomes" id="UP000539957">
    <property type="component" value="Unassembled WGS sequence"/>
</dbReference>
<gene>
    <name evidence="2" type="ORF">HNP32_002121</name>
</gene>
<dbReference type="CDD" id="cd00093">
    <property type="entry name" value="HTH_XRE"/>
    <property type="match status" value="1"/>
</dbReference>
<sequence>MPTEGIINPEIAASGDAEFARAGAEMVEDGGPAFFLNFPDRERGGLMIEGQAEDFARRLGVLARAHREAAGLRLEDLPGAVGVGVRFIHDLERGKPSSQLGKSLAVAASLGLDPIGLLEQDEAADRRGSVMER</sequence>
<keyword evidence="3" id="KW-1185">Reference proteome</keyword>
<dbReference type="SMART" id="SM00530">
    <property type="entry name" value="HTH_XRE"/>
    <property type="match status" value="1"/>
</dbReference>
<evidence type="ECO:0000313" key="2">
    <source>
        <dbReference type="EMBL" id="MBB4798377.1"/>
    </source>
</evidence>
<organism evidence="2 3">
    <name type="scientific">Brevundimonas bullata</name>
    <dbReference type="NCBI Taxonomy" id="13160"/>
    <lineage>
        <taxon>Bacteria</taxon>
        <taxon>Pseudomonadati</taxon>
        <taxon>Pseudomonadota</taxon>
        <taxon>Alphaproteobacteria</taxon>
        <taxon>Caulobacterales</taxon>
        <taxon>Caulobacteraceae</taxon>
        <taxon>Brevundimonas</taxon>
    </lineage>
</organism>
<dbReference type="RefSeq" id="WP_260398429.1">
    <property type="nucleotide sequence ID" value="NZ_JACHKY010000003.1"/>
</dbReference>
<protein>
    <recommendedName>
        <fullName evidence="1">HTH cro/C1-type domain-containing protein</fullName>
    </recommendedName>
</protein>